<gene>
    <name evidence="5" type="primary">rlmH</name>
    <name evidence="6" type="ORF">C3F09_03145</name>
</gene>
<dbReference type="InterPro" id="IPR029026">
    <property type="entry name" value="tRNA_m1G_MTases_N"/>
</dbReference>
<accession>A0A855X366</accession>
<dbReference type="HAMAP" id="MF_00658">
    <property type="entry name" value="23SrRNA_methyltr_H"/>
    <property type="match status" value="1"/>
</dbReference>
<comment type="function">
    <text evidence="5">Specifically methylates the pseudouridine at position 1915 (m3Psi1915) in 23S rRNA.</text>
</comment>
<comment type="similarity">
    <text evidence="4 5">Belongs to the RNA methyltransferase RlmH family.</text>
</comment>
<dbReference type="GO" id="GO:0005737">
    <property type="term" value="C:cytoplasm"/>
    <property type="evidence" value="ECO:0007669"/>
    <property type="project" value="UniProtKB-SubCell"/>
</dbReference>
<comment type="caution">
    <text evidence="6">The sequence shown here is derived from an EMBL/GenBank/DDBJ whole genome shotgun (WGS) entry which is preliminary data.</text>
</comment>
<dbReference type="PANTHER" id="PTHR33603:SF1">
    <property type="entry name" value="RIBOSOMAL RNA LARGE SUBUNIT METHYLTRANSFERASE H"/>
    <property type="match status" value="1"/>
</dbReference>
<evidence type="ECO:0000256" key="4">
    <source>
        <dbReference type="ARBA" id="ARBA00038303"/>
    </source>
</evidence>
<keyword evidence="1 5" id="KW-0489">Methyltransferase</keyword>
<evidence type="ECO:0000256" key="3">
    <source>
        <dbReference type="ARBA" id="ARBA00022691"/>
    </source>
</evidence>
<dbReference type="EC" id="2.1.1.177" evidence="5"/>
<dbReference type="SUPFAM" id="SSF75217">
    <property type="entry name" value="alpha/beta knot"/>
    <property type="match status" value="1"/>
</dbReference>
<dbReference type="EMBL" id="PQAP01000018">
    <property type="protein sequence ID" value="PWB74944.1"/>
    <property type="molecule type" value="Genomic_DNA"/>
</dbReference>
<dbReference type="Pfam" id="PF02590">
    <property type="entry name" value="SPOUT_MTase"/>
    <property type="match status" value="1"/>
</dbReference>
<name>A0A855X366_9BACT</name>
<reference evidence="6 7" key="1">
    <citation type="journal article" date="2018" name="ISME J.">
        <title>A methanotrophic archaeon couples anaerobic oxidation of methane to Fe(III) reduction.</title>
        <authorList>
            <person name="Cai C."/>
            <person name="Leu A.O."/>
            <person name="Xie G.J."/>
            <person name="Guo J."/>
            <person name="Feng Y."/>
            <person name="Zhao J.X."/>
            <person name="Tyson G.W."/>
            <person name="Yuan Z."/>
            <person name="Hu S."/>
        </authorList>
    </citation>
    <scope>NUCLEOTIDE SEQUENCE [LARGE SCALE GENOMIC DNA]</scope>
    <source>
        <strain evidence="6">FeB_12</strain>
    </source>
</reference>
<keyword evidence="5" id="KW-0963">Cytoplasm</keyword>
<evidence type="ECO:0000256" key="2">
    <source>
        <dbReference type="ARBA" id="ARBA00022679"/>
    </source>
</evidence>
<feature type="binding site" evidence="5">
    <location>
        <position position="73"/>
    </location>
    <ligand>
        <name>S-adenosyl-L-methionine</name>
        <dbReference type="ChEBI" id="CHEBI:59789"/>
    </ligand>
</feature>
<feature type="binding site" evidence="5">
    <location>
        <begin position="124"/>
        <end position="129"/>
    </location>
    <ligand>
        <name>S-adenosyl-L-methionine</name>
        <dbReference type="ChEBI" id="CHEBI:59789"/>
    </ligand>
</feature>
<feature type="binding site" evidence="5">
    <location>
        <position position="105"/>
    </location>
    <ligand>
        <name>S-adenosyl-L-methionine</name>
        <dbReference type="ChEBI" id="CHEBI:59789"/>
    </ligand>
</feature>
<keyword evidence="3 5" id="KW-0949">S-adenosyl-L-methionine</keyword>
<dbReference type="PIRSF" id="PIRSF004505">
    <property type="entry name" value="MT_bac"/>
    <property type="match status" value="1"/>
</dbReference>
<organism evidence="6 7">
    <name type="scientific">candidate division GN15 bacterium</name>
    <dbReference type="NCBI Taxonomy" id="2072418"/>
    <lineage>
        <taxon>Bacteria</taxon>
        <taxon>candidate division GN15</taxon>
    </lineage>
</organism>
<keyword evidence="2 5" id="KW-0808">Transferase</keyword>
<comment type="catalytic activity">
    <reaction evidence="5">
        <text>pseudouridine(1915) in 23S rRNA + S-adenosyl-L-methionine = N(3)-methylpseudouridine(1915) in 23S rRNA + S-adenosyl-L-homocysteine + H(+)</text>
        <dbReference type="Rhea" id="RHEA:42752"/>
        <dbReference type="Rhea" id="RHEA-COMP:10221"/>
        <dbReference type="Rhea" id="RHEA-COMP:10222"/>
        <dbReference type="ChEBI" id="CHEBI:15378"/>
        <dbReference type="ChEBI" id="CHEBI:57856"/>
        <dbReference type="ChEBI" id="CHEBI:59789"/>
        <dbReference type="ChEBI" id="CHEBI:65314"/>
        <dbReference type="ChEBI" id="CHEBI:74486"/>
        <dbReference type="EC" id="2.1.1.177"/>
    </reaction>
</comment>
<evidence type="ECO:0000256" key="1">
    <source>
        <dbReference type="ARBA" id="ARBA00022603"/>
    </source>
</evidence>
<dbReference type="InterPro" id="IPR029028">
    <property type="entry name" value="Alpha/beta_knot_MTases"/>
</dbReference>
<dbReference type="Gene3D" id="3.40.1280.10">
    <property type="match status" value="1"/>
</dbReference>
<protein>
    <recommendedName>
        <fullName evidence="5">Ribosomal RNA large subunit methyltransferase H</fullName>
        <ecNumber evidence="5">2.1.1.177</ecNumber>
    </recommendedName>
    <alternativeName>
        <fullName evidence="5">23S rRNA (pseudouridine1915-N3)-methyltransferase</fullName>
    </alternativeName>
    <alternativeName>
        <fullName evidence="5">23S rRNA m3Psi1915 methyltransferase</fullName>
    </alternativeName>
    <alternativeName>
        <fullName evidence="5">rRNA (pseudouridine-N3-)-methyltransferase RlmH</fullName>
    </alternativeName>
</protein>
<evidence type="ECO:0000313" key="7">
    <source>
        <dbReference type="Proteomes" id="UP000250918"/>
    </source>
</evidence>
<sequence length="156" mass="17234">MLKIRIIAIGEPKDQWIADGCEHYTKLISRWARVETKILPSPKGASSLPPAQIMEREAERIARELGKGKTIALSDRGKRFDSAGFAKAIRSLELTSGGTVTFLIGGPYGLAPRLIDAADDVYSLSPLTFSHQLARIVLLEQLYRAYTIIHGTAYHK</sequence>
<evidence type="ECO:0000313" key="6">
    <source>
        <dbReference type="EMBL" id="PWB74944.1"/>
    </source>
</evidence>
<dbReference type="InterPro" id="IPR003742">
    <property type="entry name" value="RlmH-like"/>
</dbReference>
<dbReference type="PANTHER" id="PTHR33603">
    <property type="entry name" value="METHYLTRANSFERASE"/>
    <property type="match status" value="1"/>
</dbReference>
<dbReference type="CDD" id="cd18081">
    <property type="entry name" value="RlmH-like"/>
    <property type="match status" value="1"/>
</dbReference>
<dbReference type="Proteomes" id="UP000250918">
    <property type="component" value="Unassembled WGS sequence"/>
</dbReference>
<proteinExistence type="inferred from homology"/>
<evidence type="ECO:0000256" key="5">
    <source>
        <dbReference type="HAMAP-Rule" id="MF_00658"/>
    </source>
</evidence>
<comment type="subcellular location">
    <subcellularLocation>
        <location evidence="5">Cytoplasm</location>
    </subcellularLocation>
</comment>
<dbReference type="AlphaFoldDB" id="A0A855X366"/>
<keyword evidence="5" id="KW-0698">rRNA processing</keyword>
<dbReference type="GO" id="GO:0070038">
    <property type="term" value="F:rRNA (pseudouridine-N3-)-methyltransferase activity"/>
    <property type="evidence" value="ECO:0007669"/>
    <property type="project" value="UniProtKB-UniRule"/>
</dbReference>
<comment type="subunit">
    <text evidence="5">Homodimer.</text>
</comment>